<feature type="chain" id="PRO_5026930118" description="ATP-binding protein" evidence="1">
    <location>
        <begin position="21"/>
        <end position="130"/>
    </location>
</feature>
<reference evidence="2 3" key="1">
    <citation type="submission" date="2019-12" db="EMBL/GenBank/DDBJ databases">
        <authorList>
            <person name="Huq M.A."/>
        </authorList>
    </citation>
    <scope>NUCLEOTIDE SEQUENCE [LARGE SCALE GENOMIC DNA]</scope>
    <source>
        <strain evidence="2 3">MAH-25</strain>
    </source>
</reference>
<dbReference type="GO" id="GO:0043448">
    <property type="term" value="P:alkane catabolic process"/>
    <property type="evidence" value="ECO:0007669"/>
    <property type="project" value="TreeGrafter"/>
</dbReference>
<dbReference type="InterPro" id="IPR014558">
    <property type="entry name" value="UCP029720"/>
</dbReference>
<evidence type="ECO:0000256" key="1">
    <source>
        <dbReference type="SAM" id="SignalP"/>
    </source>
</evidence>
<dbReference type="Pfam" id="PF03640">
    <property type="entry name" value="Lipoprotein_15"/>
    <property type="match status" value="2"/>
</dbReference>
<dbReference type="EMBL" id="WSEL01000009">
    <property type="protein sequence ID" value="MVQ30777.1"/>
    <property type="molecule type" value="Genomic_DNA"/>
</dbReference>
<dbReference type="PIRSF" id="PIRSF029720">
    <property type="entry name" value="UCP029720"/>
    <property type="match status" value="1"/>
</dbReference>
<dbReference type="InterPro" id="IPR005297">
    <property type="entry name" value="Lipoprotein_repeat"/>
</dbReference>
<keyword evidence="1" id="KW-0732">Signal</keyword>
<dbReference type="AlphaFoldDB" id="A0A6N8IVB8"/>
<accession>A0A6N8IVB8</accession>
<dbReference type="RefSeq" id="WP_157398894.1">
    <property type="nucleotide sequence ID" value="NZ_WSEL01000009.1"/>
</dbReference>
<evidence type="ECO:0000313" key="3">
    <source>
        <dbReference type="Proteomes" id="UP000469385"/>
    </source>
</evidence>
<dbReference type="Proteomes" id="UP000469385">
    <property type="component" value="Unassembled WGS sequence"/>
</dbReference>
<evidence type="ECO:0000313" key="2">
    <source>
        <dbReference type="EMBL" id="MVQ30777.1"/>
    </source>
</evidence>
<comment type="caution">
    <text evidence="2">The sequence shown here is derived from an EMBL/GenBank/DDBJ whole genome shotgun (WGS) entry which is preliminary data.</text>
</comment>
<sequence length="130" mass="13684">MSTSPLARALPILLSTLVLGACSSMSSMMGTAPAKVADGVLVGPNGMTLYTFDRDTTGKSACNGPCATNWPPLMAKSGDTGSGDWSAVTRDDGSRQWAYKGKPVYYWAKDAKPGDRTGDGVNNVWHLARP</sequence>
<evidence type="ECO:0008006" key="4">
    <source>
        <dbReference type="Google" id="ProtNLM"/>
    </source>
</evidence>
<feature type="signal peptide" evidence="1">
    <location>
        <begin position="1"/>
        <end position="20"/>
    </location>
</feature>
<organism evidence="2 3">
    <name type="scientific">Ramlibacter pinisoli</name>
    <dbReference type="NCBI Taxonomy" id="2682844"/>
    <lineage>
        <taxon>Bacteria</taxon>
        <taxon>Pseudomonadati</taxon>
        <taxon>Pseudomonadota</taxon>
        <taxon>Betaproteobacteria</taxon>
        <taxon>Burkholderiales</taxon>
        <taxon>Comamonadaceae</taxon>
        <taxon>Ramlibacter</taxon>
    </lineage>
</organism>
<proteinExistence type="predicted"/>
<dbReference type="PANTHER" id="PTHR39335:SF1">
    <property type="entry name" value="BLL4220 PROTEIN"/>
    <property type="match status" value="1"/>
</dbReference>
<keyword evidence="3" id="KW-1185">Reference proteome</keyword>
<dbReference type="PANTHER" id="PTHR39335">
    <property type="entry name" value="BLL4220 PROTEIN"/>
    <property type="match status" value="1"/>
</dbReference>
<protein>
    <recommendedName>
        <fullName evidence="4">ATP-binding protein</fullName>
    </recommendedName>
</protein>
<name>A0A6N8IVB8_9BURK</name>
<gene>
    <name evidence="2" type="ORF">GON04_15055</name>
</gene>